<name>A0ABQ2ESX6_9ACTN</name>
<keyword evidence="1" id="KW-1133">Transmembrane helix</keyword>
<feature type="transmembrane region" description="Helical" evidence="1">
    <location>
        <begin position="56"/>
        <end position="73"/>
    </location>
</feature>
<proteinExistence type="predicted"/>
<feature type="transmembrane region" description="Helical" evidence="1">
    <location>
        <begin position="85"/>
        <end position="103"/>
    </location>
</feature>
<comment type="caution">
    <text evidence="2">The sequence shown here is derived from an EMBL/GenBank/DDBJ whole genome shotgun (WGS) entry which is preliminary data.</text>
</comment>
<evidence type="ECO:0000313" key="3">
    <source>
        <dbReference type="Proteomes" id="UP000660265"/>
    </source>
</evidence>
<dbReference type="RefSeq" id="WP_189111263.1">
    <property type="nucleotide sequence ID" value="NZ_BMMV01000030.1"/>
</dbReference>
<reference evidence="3" key="1">
    <citation type="journal article" date="2019" name="Int. J. Syst. Evol. Microbiol.">
        <title>The Global Catalogue of Microorganisms (GCM) 10K type strain sequencing project: providing services to taxonomists for standard genome sequencing and annotation.</title>
        <authorList>
            <consortium name="The Broad Institute Genomics Platform"/>
            <consortium name="The Broad Institute Genome Sequencing Center for Infectious Disease"/>
            <person name="Wu L."/>
            <person name="Ma J."/>
        </authorList>
    </citation>
    <scope>NUCLEOTIDE SEQUENCE [LARGE SCALE GENOMIC DNA]</scope>
    <source>
        <strain evidence="3">CGMCC 4.7275</strain>
    </source>
</reference>
<organism evidence="2 3">
    <name type="scientific">Streptomyces camponoticapitis</name>
    <dbReference type="NCBI Taxonomy" id="1616125"/>
    <lineage>
        <taxon>Bacteria</taxon>
        <taxon>Bacillati</taxon>
        <taxon>Actinomycetota</taxon>
        <taxon>Actinomycetes</taxon>
        <taxon>Kitasatosporales</taxon>
        <taxon>Streptomycetaceae</taxon>
        <taxon>Streptomyces</taxon>
    </lineage>
</organism>
<accession>A0ABQ2ESX6</accession>
<keyword evidence="3" id="KW-1185">Reference proteome</keyword>
<keyword evidence="1" id="KW-0812">Transmembrane</keyword>
<dbReference type="Proteomes" id="UP000660265">
    <property type="component" value="Unassembled WGS sequence"/>
</dbReference>
<keyword evidence="1" id="KW-0472">Membrane</keyword>
<feature type="transmembrane region" description="Helical" evidence="1">
    <location>
        <begin position="109"/>
        <end position="129"/>
    </location>
</feature>
<evidence type="ECO:0000313" key="2">
    <source>
        <dbReference type="EMBL" id="GGK24822.1"/>
    </source>
</evidence>
<gene>
    <name evidence="2" type="ORF">GCM10011583_66120</name>
</gene>
<evidence type="ECO:0008006" key="4">
    <source>
        <dbReference type="Google" id="ProtNLM"/>
    </source>
</evidence>
<dbReference type="EMBL" id="BMMV01000030">
    <property type="protein sequence ID" value="GGK24822.1"/>
    <property type="molecule type" value="Genomic_DNA"/>
</dbReference>
<protein>
    <recommendedName>
        <fullName evidence="4">Integral membrane protein</fullName>
    </recommendedName>
</protein>
<sequence>MRRGLWRLAHRVGRRGAILLLLGGLVTLYGVGQLEQPLPDQTGIRILLMLMDLECWSWTWIAAGALAVVCAFLPQGRDWPGFTGLCLATAPWALSFFMSWWPLEENPRGWVSAAIFAGFGAIPLVIVGWDEPDAERPREHDEH</sequence>
<evidence type="ECO:0000256" key="1">
    <source>
        <dbReference type="SAM" id="Phobius"/>
    </source>
</evidence>